<gene>
    <name evidence="1" type="ORF">CBR_g51975</name>
</gene>
<protein>
    <submittedName>
        <fullName evidence="1">Uncharacterized protein</fullName>
    </submittedName>
</protein>
<sequence>MPRRATANRKKRITTGNIIAGVSNFHVSSDVTRVRSFRCSQVCSRNSDETGRDCDQQLCPRVCSDVQLGQFPRQHRGFAFDGMNLVEIVISSYEHVSAAMSSWDNCHVSSGVFAFYAMNLVEIVI</sequence>
<dbReference type="AlphaFoldDB" id="A0A388K6J8"/>
<dbReference type="Gramene" id="GBG65675">
    <property type="protein sequence ID" value="GBG65675"/>
    <property type="gene ID" value="CBR_g51975"/>
</dbReference>
<reference evidence="1 2" key="1">
    <citation type="journal article" date="2018" name="Cell">
        <title>The Chara Genome: Secondary Complexity and Implications for Plant Terrestrialization.</title>
        <authorList>
            <person name="Nishiyama T."/>
            <person name="Sakayama H."/>
            <person name="Vries J.D."/>
            <person name="Buschmann H."/>
            <person name="Saint-Marcoux D."/>
            <person name="Ullrich K.K."/>
            <person name="Haas F.B."/>
            <person name="Vanderstraeten L."/>
            <person name="Becker D."/>
            <person name="Lang D."/>
            <person name="Vosolsobe S."/>
            <person name="Rombauts S."/>
            <person name="Wilhelmsson P.K.I."/>
            <person name="Janitza P."/>
            <person name="Kern R."/>
            <person name="Heyl A."/>
            <person name="Rumpler F."/>
            <person name="Villalobos L.I.A.C."/>
            <person name="Clay J.M."/>
            <person name="Skokan R."/>
            <person name="Toyoda A."/>
            <person name="Suzuki Y."/>
            <person name="Kagoshima H."/>
            <person name="Schijlen E."/>
            <person name="Tajeshwar N."/>
            <person name="Catarino B."/>
            <person name="Hetherington A.J."/>
            <person name="Saltykova A."/>
            <person name="Bonnot C."/>
            <person name="Breuninger H."/>
            <person name="Symeonidi A."/>
            <person name="Radhakrishnan G.V."/>
            <person name="Van Nieuwerburgh F."/>
            <person name="Deforce D."/>
            <person name="Chang C."/>
            <person name="Karol K.G."/>
            <person name="Hedrich R."/>
            <person name="Ulvskov P."/>
            <person name="Glockner G."/>
            <person name="Delwiche C.F."/>
            <person name="Petrasek J."/>
            <person name="Van de Peer Y."/>
            <person name="Friml J."/>
            <person name="Beilby M."/>
            <person name="Dolan L."/>
            <person name="Kohara Y."/>
            <person name="Sugano S."/>
            <person name="Fujiyama A."/>
            <person name="Delaux P.-M."/>
            <person name="Quint M."/>
            <person name="TheiBen G."/>
            <person name="Hagemann M."/>
            <person name="Harholt J."/>
            <person name="Dunand C."/>
            <person name="Zachgo S."/>
            <person name="Langdale J."/>
            <person name="Maumus F."/>
            <person name="Straeten D.V.D."/>
            <person name="Gould S.B."/>
            <person name="Rensing S.A."/>
        </authorList>
    </citation>
    <scope>NUCLEOTIDE SEQUENCE [LARGE SCALE GENOMIC DNA]</scope>
    <source>
        <strain evidence="1 2">S276</strain>
    </source>
</reference>
<evidence type="ECO:0000313" key="1">
    <source>
        <dbReference type="EMBL" id="GBG65675.1"/>
    </source>
</evidence>
<comment type="caution">
    <text evidence="1">The sequence shown here is derived from an EMBL/GenBank/DDBJ whole genome shotgun (WGS) entry which is preliminary data.</text>
</comment>
<proteinExistence type="predicted"/>
<name>A0A388K6J8_CHABU</name>
<keyword evidence="2" id="KW-1185">Reference proteome</keyword>
<evidence type="ECO:0000313" key="2">
    <source>
        <dbReference type="Proteomes" id="UP000265515"/>
    </source>
</evidence>
<dbReference type="EMBL" id="BFEA01000064">
    <property type="protein sequence ID" value="GBG65675.1"/>
    <property type="molecule type" value="Genomic_DNA"/>
</dbReference>
<dbReference type="Proteomes" id="UP000265515">
    <property type="component" value="Unassembled WGS sequence"/>
</dbReference>
<organism evidence="1 2">
    <name type="scientific">Chara braunii</name>
    <name type="common">Braun's stonewort</name>
    <dbReference type="NCBI Taxonomy" id="69332"/>
    <lineage>
        <taxon>Eukaryota</taxon>
        <taxon>Viridiplantae</taxon>
        <taxon>Streptophyta</taxon>
        <taxon>Charophyceae</taxon>
        <taxon>Charales</taxon>
        <taxon>Characeae</taxon>
        <taxon>Chara</taxon>
    </lineage>
</organism>
<accession>A0A388K6J8</accession>